<dbReference type="GO" id="GO:0061711">
    <property type="term" value="F:tRNA N(6)-L-threonylcarbamoyladenine synthase activity"/>
    <property type="evidence" value="ECO:0007669"/>
    <property type="project" value="UniProtKB-EC"/>
</dbReference>
<dbReference type="PRINTS" id="PR00789">
    <property type="entry name" value="OSIALOPTASE"/>
</dbReference>
<sequence length="257" mass="28896">MKYYRPFMPKQGTNGTRSVRCCRRNTKRNYKTTTLARILHIDTATAIGSVSLSDNGKELQTLQNMEQRDHAATITLFIQQLLTTHDLHHSQLDAIAVSAGPGSYTGLRVGVATAKGLCYTWQKPLIAVSTLQMMACGMRQSDEDVFYVPMIDARRMEVFTAVYNHRLEPVLEPQAMVLDTDSFASFIAKKKTLFFGDGAPKWHELLGQRTNAEFPSYQISAAHMIPLAAKAFADKDFQDVAYFSPYYIKAFFHPGKP</sequence>
<dbReference type="EMBL" id="RPDH01000001">
    <property type="protein sequence ID" value="RPE13805.1"/>
    <property type="molecule type" value="Genomic_DNA"/>
</dbReference>
<evidence type="ECO:0000313" key="10">
    <source>
        <dbReference type="Proteomes" id="UP000278351"/>
    </source>
</evidence>
<dbReference type="CDD" id="cd24032">
    <property type="entry name" value="ASKHA_NBD_TsaB"/>
    <property type="match status" value="1"/>
</dbReference>
<dbReference type="Gene3D" id="3.30.420.40">
    <property type="match status" value="2"/>
</dbReference>
<dbReference type="EC" id="2.3.1.234" evidence="1"/>
<dbReference type="InterPro" id="IPR000905">
    <property type="entry name" value="Gcp-like_dom"/>
</dbReference>
<dbReference type="GO" id="GO:0046872">
    <property type="term" value="F:metal ion binding"/>
    <property type="evidence" value="ECO:0007669"/>
    <property type="project" value="UniProtKB-KW"/>
</dbReference>
<evidence type="ECO:0000256" key="6">
    <source>
        <dbReference type="ARBA" id="ARBA00023315"/>
    </source>
</evidence>
<evidence type="ECO:0000259" key="8">
    <source>
        <dbReference type="Pfam" id="PF00814"/>
    </source>
</evidence>
<name>A0A3N4Q2K4_9BACT</name>
<accession>A0A3N4Q2K4</accession>
<evidence type="ECO:0000313" key="9">
    <source>
        <dbReference type="EMBL" id="RPE13805.1"/>
    </source>
</evidence>
<keyword evidence="4" id="KW-0479">Metal-binding</keyword>
<comment type="caution">
    <text evidence="9">The sequence shown here is derived from an EMBL/GenBank/DDBJ whole genome shotgun (WGS) entry which is preliminary data.</text>
</comment>
<keyword evidence="2 9" id="KW-0808">Transferase</keyword>
<evidence type="ECO:0000256" key="4">
    <source>
        <dbReference type="ARBA" id="ARBA00022723"/>
    </source>
</evidence>
<dbReference type="Pfam" id="PF00814">
    <property type="entry name" value="TsaD"/>
    <property type="match status" value="1"/>
</dbReference>
<keyword evidence="3" id="KW-0819">tRNA processing</keyword>
<evidence type="ECO:0000256" key="7">
    <source>
        <dbReference type="ARBA" id="ARBA00048117"/>
    </source>
</evidence>
<reference evidence="9 10" key="1">
    <citation type="submission" date="2018-11" db="EMBL/GenBank/DDBJ databases">
        <title>Chitinophaga lutea sp.nov., isolate from arsenic contaminated soil.</title>
        <authorList>
            <person name="Zong Y."/>
        </authorList>
    </citation>
    <scope>NUCLEOTIDE SEQUENCE [LARGE SCALE GENOMIC DNA]</scope>
    <source>
        <strain evidence="9 10">ZY74</strain>
    </source>
</reference>
<evidence type="ECO:0000256" key="2">
    <source>
        <dbReference type="ARBA" id="ARBA00022679"/>
    </source>
</evidence>
<dbReference type="InterPro" id="IPR022496">
    <property type="entry name" value="T6A_TsaB"/>
</dbReference>
<keyword evidence="10" id="KW-1185">Reference proteome</keyword>
<keyword evidence="6" id="KW-0012">Acyltransferase</keyword>
<dbReference type="InterPro" id="IPR043129">
    <property type="entry name" value="ATPase_NBD"/>
</dbReference>
<evidence type="ECO:0000256" key="1">
    <source>
        <dbReference type="ARBA" id="ARBA00012156"/>
    </source>
</evidence>
<comment type="catalytic activity">
    <reaction evidence="7">
        <text>L-threonylcarbamoyladenylate + adenosine(37) in tRNA = N(6)-L-threonylcarbamoyladenosine(37) in tRNA + AMP + H(+)</text>
        <dbReference type="Rhea" id="RHEA:37059"/>
        <dbReference type="Rhea" id="RHEA-COMP:10162"/>
        <dbReference type="Rhea" id="RHEA-COMP:10163"/>
        <dbReference type="ChEBI" id="CHEBI:15378"/>
        <dbReference type="ChEBI" id="CHEBI:73682"/>
        <dbReference type="ChEBI" id="CHEBI:74411"/>
        <dbReference type="ChEBI" id="CHEBI:74418"/>
        <dbReference type="ChEBI" id="CHEBI:456215"/>
        <dbReference type="EC" id="2.3.1.234"/>
    </reaction>
</comment>
<dbReference type="PANTHER" id="PTHR11735:SF11">
    <property type="entry name" value="TRNA THREONYLCARBAMOYLADENOSINE BIOSYNTHESIS PROTEIN TSAB"/>
    <property type="match status" value="1"/>
</dbReference>
<keyword evidence="5" id="KW-0408">Iron</keyword>
<dbReference type="GO" id="GO:0005829">
    <property type="term" value="C:cytosol"/>
    <property type="evidence" value="ECO:0007669"/>
    <property type="project" value="TreeGrafter"/>
</dbReference>
<dbReference type="GO" id="GO:0002949">
    <property type="term" value="P:tRNA threonylcarbamoyladenosine modification"/>
    <property type="evidence" value="ECO:0007669"/>
    <property type="project" value="InterPro"/>
</dbReference>
<protein>
    <recommendedName>
        <fullName evidence="1">N(6)-L-threonylcarbamoyladenine synthase</fullName>
        <ecNumber evidence="1">2.3.1.234</ecNumber>
    </recommendedName>
</protein>
<dbReference type="InterPro" id="IPR017861">
    <property type="entry name" value="KAE1/TsaD"/>
</dbReference>
<dbReference type="Proteomes" id="UP000278351">
    <property type="component" value="Unassembled WGS sequence"/>
</dbReference>
<proteinExistence type="predicted"/>
<organism evidence="9 10">
    <name type="scientific">Chitinophaga lutea</name>
    <dbReference type="NCBI Taxonomy" id="2488634"/>
    <lineage>
        <taxon>Bacteria</taxon>
        <taxon>Pseudomonadati</taxon>
        <taxon>Bacteroidota</taxon>
        <taxon>Chitinophagia</taxon>
        <taxon>Chitinophagales</taxon>
        <taxon>Chitinophagaceae</taxon>
        <taxon>Chitinophaga</taxon>
    </lineage>
</organism>
<evidence type="ECO:0000256" key="3">
    <source>
        <dbReference type="ARBA" id="ARBA00022694"/>
    </source>
</evidence>
<gene>
    <name evidence="9" type="primary">tsaB</name>
    <name evidence="9" type="ORF">EGT74_09905</name>
</gene>
<evidence type="ECO:0000256" key="5">
    <source>
        <dbReference type="ARBA" id="ARBA00023004"/>
    </source>
</evidence>
<dbReference type="PANTHER" id="PTHR11735">
    <property type="entry name" value="TRNA N6-ADENOSINE THREONYLCARBAMOYLTRANSFERASE"/>
    <property type="match status" value="1"/>
</dbReference>
<dbReference type="NCBIfam" id="TIGR03725">
    <property type="entry name" value="T6A_YeaZ"/>
    <property type="match status" value="1"/>
</dbReference>
<feature type="domain" description="Gcp-like" evidence="8">
    <location>
        <begin position="67"/>
        <end position="220"/>
    </location>
</feature>
<dbReference type="SUPFAM" id="SSF53067">
    <property type="entry name" value="Actin-like ATPase domain"/>
    <property type="match status" value="2"/>
</dbReference>
<dbReference type="AlphaFoldDB" id="A0A3N4Q2K4"/>